<keyword evidence="2" id="KW-0969">Cilium</keyword>
<dbReference type="Proteomes" id="UP000295832">
    <property type="component" value="Unassembled WGS sequence"/>
</dbReference>
<evidence type="ECO:0000256" key="1">
    <source>
        <dbReference type="SAM" id="MobiDB-lite"/>
    </source>
</evidence>
<feature type="region of interest" description="Disordered" evidence="1">
    <location>
        <begin position="1"/>
        <end position="49"/>
    </location>
</feature>
<dbReference type="STRING" id="926561.GCA_000379025_01999"/>
<evidence type="ECO:0000313" key="2">
    <source>
        <dbReference type="EMBL" id="TDX58940.1"/>
    </source>
</evidence>
<dbReference type="EMBL" id="SOEG01000002">
    <property type="protein sequence ID" value="TDX58940.1"/>
    <property type="molecule type" value="Genomic_DNA"/>
</dbReference>
<dbReference type="Gene3D" id="3.30.160.170">
    <property type="entry name" value="FlaG-like"/>
    <property type="match status" value="1"/>
</dbReference>
<name>A0A4R8HFR7_9FIRM</name>
<dbReference type="PANTHER" id="PTHR37166:SF1">
    <property type="entry name" value="PROTEIN FLAG"/>
    <property type="match status" value="1"/>
</dbReference>
<sequence>MNMKIAKNSQSMMNSSANVQGGKKETKLSNEGKGNLNSSNSAENINKKQIQESIENLNEAVHAVHEDLQFELHDESERMMVKVMDLDKHKVIKEMPPKEMLDMLGKIKEMVGLIIDEKI</sequence>
<dbReference type="InterPro" id="IPR005186">
    <property type="entry name" value="FlaG"/>
</dbReference>
<dbReference type="SUPFAM" id="SSF160214">
    <property type="entry name" value="FlaG-like"/>
    <property type="match status" value="1"/>
</dbReference>
<keyword evidence="2" id="KW-0282">Flagellum</keyword>
<feature type="compositionally biased region" description="Polar residues" evidence="1">
    <location>
        <begin position="7"/>
        <end position="19"/>
    </location>
</feature>
<feature type="compositionally biased region" description="Polar residues" evidence="1">
    <location>
        <begin position="35"/>
        <end position="44"/>
    </location>
</feature>
<proteinExistence type="predicted"/>
<dbReference type="PANTHER" id="PTHR37166">
    <property type="entry name" value="PROTEIN FLAG"/>
    <property type="match status" value="1"/>
</dbReference>
<accession>A0A4R8HFR7</accession>
<keyword evidence="3" id="KW-1185">Reference proteome</keyword>
<organism evidence="2 3">
    <name type="scientific">Orenia marismortui</name>
    <dbReference type="NCBI Taxonomy" id="46469"/>
    <lineage>
        <taxon>Bacteria</taxon>
        <taxon>Bacillati</taxon>
        <taxon>Bacillota</taxon>
        <taxon>Clostridia</taxon>
        <taxon>Halanaerobiales</taxon>
        <taxon>Halobacteroidaceae</taxon>
        <taxon>Orenia</taxon>
    </lineage>
</organism>
<dbReference type="InterPro" id="IPR035924">
    <property type="entry name" value="FlaG-like_sf"/>
</dbReference>
<dbReference type="AlphaFoldDB" id="A0A4R8HFR7"/>
<evidence type="ECO:0000313" key="3">
    <source>
        <dbReference type="Proteomes" id="UP000295832"/>
    </source>
</evidence>
<gene>
    <name evidence="2" type="ORF">C7959_10278</name>
</gene>
<keyword evidence="2" id="KW-0966">Cell projection</keyword>
<reference evidence="2 3" key="1">
    <citation type="submission" date="2019-03" db="EMBL/GenBank/DDBJ databases">
        <title>Subsurface microbial communities from deep shales in Ohio and West Virginia, USA.</title>
        <authorList>
            <person name="Wrighton K."/>
        </authorList>
    </citation>
    <scope>NUCLEOTIDE SEQUENCE [LARGE SCALE GENOMIC DNA]</scope>
    <source>
        <strain evidence="2 3">MSL 6dP</strain>
    </source>
</reference>
<comment type="caution">
    <text evidence="2">The sequence shown here is derived from an EMBL/GenBank/DDBJ whole genome shotgun (WGS) entry which is preliminary data.</text>
</comment>
<dbReference type="Pfam" id="PF03646">
    <property type="entry name" value="FlaG"/>
    <property type="match status" value="1"/>
</dbReference>
<protein>
    <submittedName>
        <fullName evidence="2">Flagellar protein FlaG</fullName>
    </submittedName>
</protein>